<evidence type="ECO:0000259" key="4">
    <source>
        <dbReference type="Pfam" id="PF00048"/>
    </source>
</evidence>
<reference evidence="5" key="1">
    <citation type="journal article" date="2022" name="bioRxiv">
        <title>Sequencing and chromosome-scale assembly of the giantPleurodeles waltlgenome.</title>
        <authorList>
            <person name="Brown T."/>
            <person name="Elewa A."/>
            <person name="Iarovenko S."/>
            <person name="Subramanian E."/>
            <person name="Araus A.J."/>
            <person name="Petzold A."/>
            <person name="Susuki M."/>
            <person name="Suzuki K.-i.T."/>
            <person name="Hayashi T."/>
            <person name="Toyoda A."/>
            <person name="Oliveira C."/>
            <person name="Osipova E."/>
            <person name="Leigh N.D."/>
            <person name="Simon A."/>
            <person name="Yun M.H."/>
        </authorList>
    </citation>
    <scope>NUCLEOTIDE SEQUENCE</scope>
    <source>
        <strain evidence="5">20211129_DDA</strain>
        <tissue evidence="5">Liver</tissue>
    </source>
</reference>
<dbReference type="Proteomes" id="UP001066276">
    <property type="component" value="Chromosome 11"/>
</dbReference>
<keyword evidence="1" id="KW-0202">Cytokine</keyword>
<proteinExistence type="predicted"/>
<evidence type="ECO:0000313" key="6">
    <source>
        <dbReference type="Proteomes" id="UP001066276"/>
    </source>
</evidence>
<dbReference type="AlphaFoldDB" id="A0AAV7LN47"/>
<comment type="caution">
    <text evidence="5">The sequence shown here is derived from an EMBL/GenBank/DDBJ whole genome shotgun (WGS) entry which is preliminary data.</text>
</comment>
<accession>A0AAV7LN47</accession>
<feature type="region of interest" description="Disordered" evidence="2">
    <location>
        <begin position="88"/>
        <end position="114"/>
    </location>
</feature>
<dbReference type="GO" id="GO:0008009">
    <property type="term" value="F:chemokine activity"/>
    <property type="evidence" value="ECO:0007669"/>
    <property type="project" value="InterPro"/>
</dbReference>
<name>A0AAV7LN47_PLEWA</name>
<sequence>MLRNLTKLAIFLLIAGYVCVQGDSYFRPSKVETHCCKSVSGNRFPYPIMRVKQQAALHPCVKAVIFYTNVTGPICSDPKVRWVKQKLKELKKKPKNSKNTNAKKRRKTRKATGI</sequence>
<evidence type="ECO:0000256" key="3">
    <source>
        <dbReference type="SAM" id="SignalP"/>
    </source>
</evidence>
<dbReference type="InterPro" id="IPR036048">
    <property type="entry name" value="Interleukin_8-like_sf"/>
</dbReference>
<evidence type="ECO:0000313" key="5">
    <source>
        <dbReference type="EMBL" id="KAJ1088850.1"/>
    </source>
</evidence>
<dbReference type="Gene3D" id="2.40.50.40">
    <property type="match status" value="1"/>
</dbReference>
<protein>
    <recommendedName>
        <fullName evidence="4">Chemokine interleukin-8-like domain-containing protein</fullName>
    </recommendedName>
</protein>
<dbReference type="Pfam" id="PF00048">
    <property type="entry name" value="IL8"/>
    <property type="match status" value="1"/>
</dbReference>
<feature type="chain" id="PRO_5043787347" description="Chemokine interleukin-8-like domain-containing protein" evidence="3">
    <location>
        <begin position="23"/>
        <end position="114"/>
    </location>
</feature>
<feature type="domain" description="Chemokine interleukin-8-like" evidence="4">
    <location>
        <begin position="34"/>
        <end position="90"/>
    </location>
</feature>
<keyword evidence="3" id="KW-0732">Signal</keyword>
<gene>
    <name evidence="5" type="ORF">NDU88_002005</name>
</gene>
<dbReference type="GO" id="GO:0005615">
    <property type="term" value="C:extracellular space"/>
    <property type="evidence" value="ECO:0007669"/>
    <property type="project" value="UniProtKB-KW"/>
</dbReference>
<evidence type="ECO:0000256" key="1">
    <source>
        <dbReference type="ARBA" id="ARBA00022514"/>
    </source>
</evidence>
<dbReference type="SUPFAM" id="SSF54117">
    <property type="entry name" value="Interleukin 8-like chemokines"/>
    <property type="match status" value="1"/>
</dbReference>
<dbReference type="GO" id="GO:0006955">
    <property type="term" value="P:immune response"/>
    <property type="evidence" value="ECO:0007669"/>
    <property type="project" value="InterPro"/>
</dbReference>
<dbReference type="EMBL" id="JANPWB010000015">
    <property type="protein sequence ID" value="KAJ1088850.1"/>
    <property type="molecule type" value="Genomic_DNA"/>
</dbReference>
<organism evidence="5 6">
    <name type="scientific">Pleurodeles waltl</name>
    <name type="common">Iberian ribbed newt</name>
    <dbReference type="NCBI Taxonomy" id="8319"/>
    <lineage>
        <taxon>Eukaryota</taxon>
        <taxon>Metazoa</taxon>
        <taxon>Chordata</taxon>
        <taxon>Craniata</taxon>
        <taxon>Vertebrata</taxon>
        <taxon>Euteleostomi</taxon>
        <taxon>Amphibia</taxon>
        <taxon>Batrachia</taxon>
        <taxon>Caudata</taxon>
        <taxon>Salamandroidea</taxon>
        <taxon>Salamandridae</taxon>
        <taxon>Pleurodelinae</taxon>
        <taxon>Pleurodeles</taxon>
    </lineage>
</organism>
<feature type="signal peptide" evidence="3">
    <location>
        <begin position="1"/>
        <end position="22"/>
    </location>
</feature>
<dbReference type="InterPro" id="IPR001811">
    <property type="entry name" value="Chemokine_IL8-like_dom"/>
</dbReference>
<keyword evidence="6" id="KW-1185">Reference proteome</keyword>
<evidence type="ECO:0000256" key="2">
    <source>
        <dbReference type="SAM" id="MobiDB-lite"/>
    </source>
</evidence>